<dbReference type="AlphaFoldDB" id="A0AAV4TDT8"/>
<sequence length="185" mass="20551">MKKPSLSAPITLPPSDNSTRKHLTGEDEGFQSHLSTKIKSEKNPFQSLSLKLQYFHIPTDEQGMDICISHSSILSHLDAAARVGGGYSKRLGFGDVRSLDICVFHSSILSLVDAAARVDTNTSTSTQRIVPFLPQNDRPSIRARNPKDEEAQFKCTNHSFPFKQQHKKTSNQRGPGFPISPQHKK</sequence>
<evidence type="ECO:0000313" key="3">
    <source>
        <dbReference type="Proteomes" id="UP001054945"/>
    </source>
</evidence>
<accession>A0AAV4TDT8</accession>
<evidence type="ECO:0000313" key="2">
    <source>
        <dbReference type="EMBL" id="GIY43844.1"/>
    </source>
</evidence>
<dbReference type="EMBL" id="BPLR01011043">
    <property type="protein sequence ID" value="GIY43844.1"/>
    <property type="molecule type" value="Genomic_DNA"/>
</dbReference>
<name>A0AAV4TDT8_CAEEX</name>
<feature type="region of interest" description="Disordered" evidence="1">
    <location>
        <begin position="1"/>
        <end position="28"/>
    </location>
</feature>
<comment type="caution">
    <text evidence="2">The sequence shown here is derived from an EMBL/GenBank/DDBJ whole genome shotgun (WGS) entry which is preliminary data.</text>
</comment>
<dbReference type="Proteomes" id="UP001054945">
    <property type="component" value="Unassembled WGS sequence"/>
</dbReference>
<gene>
    <name evidence="2" type="ORF">CEXT_69611</name>
</gene>
<organism evidence="2 3">
    <name type="scientific">Caerostris extrusa</name>
    <name type="common">Bark spider</name>
    <name type="synonym">Caerostris bankana</name>
    <dbReference type="NCBI Taxonomy" id="172846"/>
    <lineage>
        <taxon>Eukaryota</taxon>
        <taxon>Metazoa</taxon>
        <taxon>Ecdysozoa</taxon>
        <taxon>Arthropoda</taxon>
        <taxon>Chelicerata</taxon>
        <taxon>Arachnida</taxon>
        <taxon>Araneae</taxon>
        <taxon>Araneomorphae</taxon>
        <taxon>Entelegynae</taxon>
        <taxon>Araneoidea</taxon>
        <taxon>Araneidae</taxon>
        <taxon>Caerostris</taxon>
    </lineage>
</organism>
<evidence type="ECO:0000256" key="1">
    <source>
        <dbReference type="SAM" id="MobiDB-lite"/>
    </source>
</evidence>
<proteinExistence type="predicted"/>
<feature type="region of interest" description="Disordered" evidence="1">
    <location>
        <begin position="148"/>
        <end position="185"/>
    </location>
</feature>
<keyword evidence="3" id="KW-1185">Reference proteome</keyword>
<protein>
    <submittedName>
        <fullName evidence="2">Uncharacterized protein</fullName>
    </submittedName>
</protein>
<reference evidence="2 3" key="1">
    <citation type="submission" date="2021-06" db="EMBL/GenBank/DDBJ databases">
        <title>Caerostris extrusa draft genome.</title>
        <authorList>
            <person name="Kono N."/>
            <person name="Arakawa K."/>
        </authorList>
    </citation>
    <scope>NUCLEOTIDE SEQUENCE [LARGE SCALE GENOMIC DNA]</scope>
</reference>